<feature type="transmembrane region" description="Helical" evidence="1">
    <location>
        <begin position="72"/>
        <end position="102"/>
    </location>
</feature>
<keyword evidence="1" id="KW-0812">Transmembrane</keyword>
<name>A0A1M3KW37_9BACT</name>
<proteinExistence type="predicted"/>
<evidence type="ECO:0000256" key="1">
    <source>
        <dbReference type="SAM" id="Phobius"/>
    </source>
</evidence>
<gene>
    <name evidence="2" type="ORF">BGO89_08735</name>
</gene>
<feature type="transmembrane region" description="Helical" evidence="1">
    <location>
        <begin position="114"/>
        <end position="134"/>
    </location>
</feature>
<organism evidence="2 3">
    <name type="scientific">Candidatus Kapaibacterium thiocyanatum</name>
    <dbReference type="NCBI Taxonomy" id="1895771"/>
    <lineage>
        <taxon>Bacteria</taxon>
        <taxon>Pseudomonadati</taxon>
        <taxon>Candidatus Kapaibacteriota</taxon>
        <taxon>Candidatus Kapaibacteriia</taxon>
        <taxon>Candidatus Kapaibacteriales</taxon>
        <taxon>Candidatus Kapaibacteriaceae</taxon>
        <taxon>Candidatus Kapaibacterium</taxon>
    </lineage>
</organism>
<dbReference type="STRING" id="1895771.BGO89_08735"/>
<comment type="caution">
    <text evidence="2">The sequence shown here is derived from an EMBL/GenBank/DDBJ whole genome shotgun (WGS) entry which is preliminary data.</text>
</comment>
<dbReference type="AlphaFoldDB" id="A0A1M3KW37"/>
<feature type="transmembrane region" description="Helical" evidence="1">
    <location>
        <begin position="40"/>
        <end position="60"/>
    </location>
</feature>
<protein>
    <submittedName>
        <fullName evidence="2">Uncharacterized protein</fullName>
    </submittedName>
</protein>
<keyword evidence="1" id="KW-1133">Transmembrane helix</keyword>
<evidence type="ECO:0000313" key="3">
    <source>
        <dbReference type="Proteomes" id="UP000184233"/>
    </source>
</evidence>
<feature type="transmembrane region" description="Helical" evidence="1">
    <location>
        <begin position="140"/>
        <end position="160"/>
    </location>
</feature>
<evidence type="ECO:0000313" key="2">
    <source>
        <dbReference type="EMBL" id="OJX56628.1"/>
    </source>
</evidence>
<accession>A0A1M3KW37</accession>
<reference evidence="2 3" key="1">
    <citation type="submission" date="2016-09" db="EMBL/GenBank/DDBJ databases">
        <title>Genome-resolved meta-omics ties microbial dynamics to process performance in biotechnology for thiocyanate degradation.</title>
        <authorList>
            <person name="Kantor R.S."/>
            <person name="Huddy R.J."/>
            <person name="Iyer R."/>
            <person name="Thomas B.C."/>
            <person name="Brown C.T."/>
            <person name="Anantharaman K."/>
            <person name="Tringe S."/>
            <person name="Hettich R.L."/>
            <person name="Harrison S.T."/>
            <person name="Banfield J.F."/>
        </authorList>
    </citation>
    <scope>NUCLEOTIDE SEQUENCE [LARGE SCALE GENOMIC DNA]</scope>
    <source>
        <strain evidence="2">59-99</strain>
    </source>
</reference>
<dbReference type="Proteomes" id="UP000184233">
    <property type="component" value="Unassembled WGS sequence"/>
</dbReference>
<dbReference type="EMBL" id="MKVH01000024">
    <property type="protein sequence ID" value="OJX56628.1"/>
    <property type="molecule type" value="Genomic_DNA"/>
</dbReference>
<sequence length="164" mass="17531">MRLMLKLIIIVANLILSSEFVIRASIRYLDADRASKITRLLRWISLPLSLTVLVFGLIVQSDAQVGEPGSKFAGASLLAVIAALLVSVTCTILSVGMYMLMAINHARVASGRRIAFTLTVQSAGIAAIGLSAYIGASLTLPIMLTMFIAGIGIYTAGLMMERKM</sequence>
<keyword evidence="1" id="KW-0472">Membrane</keyword>